<accession>A0A2K3K8F4</accession>
<evidence type="ECO:0000313" key="2">
    <source>
        <dbReference type="Proteomes" id="UP000236291"/>
    </source>
</evidence>
<name>A0A2K3K8F4_TRIPR</name>
<reference evidence="1 2" key="2">
    <citation type="journal article" date="2017" name="Front. Plant Sci.">
        <title>Gene Classification and Mining of Molecular Markers Useful in Red Clover (Trifolium pratense) Breeding.</title>
        <authorList>
            <person name="Istvanek J."/>
            <person name="Dluhosova J."/>
            <person name="Dluhos P."/>
            <person name="Patkova L."/>
            <person name="Nedelnik J."/>
            <person name="Repkova J."/>
        </authorList>
    </citation>
    <scope>NUCLEOTIDE SEQUENCE [LARGE SCALE GENOMIC DNA]</scope>
    <source>
        <strain evidence="2">cv. Tatra</strain>
        <tissue evidence="1">Young leaves</tissue>
    </source>
</reference>
<evidence type="ECO:0000313" key="1">
    <source>
        <dbReference type="EMBL" id="PNX62556.1"/>
    </source>
</evidence>
<evidence type="ECO:0008006" key="3">
    <source>
        <dbReference type="Google" id="ProtNLM"/>
    </source>
</evidence>
<proteinExistence type="predicted"/>
<dbReference type="STRING" id="57577.A0A2K3K8F4"/>
<sequence>MQHSYWRQAISAEFNALIKNGTWTLVPPPKHQNIVDCKWSFRIKRNPDGTIARHKARLLQKASHNVPG</sequence>
<protein>
    <recommendedName>
        <fullName evidence="3">Retrovirus-related Pol polyprotein from transposon TNT 1-94</fullName>
    </recommendedName>
</protein>
<organism evidence="1 2">
    <name type="scientific">Trifolium pratense</name>
    <name type="common">Red clover</name>
    <dbReference type="NCBI Taxonomy" id="57577"/>
    <lineage>
        <taxon>Eukaryota</taxon>
        <taxon>Viridiplantae</taxon>
        <taxon>Streptophyta</taxon>
        <taxon>Embryophyta</taxon>
        <taxon>Tracheophyta</taxon>
        <taxon>Spermatophyta</taxon>
        <taxon>Magnoliopsida</taxon>
        <taxon>eudicotyledons</taxon>
        <taxon>Gunneridae</taxon>
        <taxon>Pentapetalae</taxon>
        <taxon>rosids</taxon>
        <taxon>fabids</taxon>
        <taxon>Fabales</taxon>
        <taxon>Fabaceae</taxon>
        <taxon>Papilionoideae</taxon>
        <taxon>50 kb inversion clade</taxon>
        <taxon>NPAAA clade</taxon>
        <taxon>Hologalegina</taxon>
        <taxon>IRL clade</taxon>
        <taxon>Trifolieae</taxon>
        <taxon>Trifolium</taxon>
    </lineage>
</organism>
<comment type="caution">
    <text evidence="1">The sequence shown here is derived from an EMBL/GenBank/DDBJ whole genome shotgun (WGS) entry which is preliminary data.</text>
</comment>
<dbReference type="AlphaFoldDB" id="A0A2K3K8F4"/>
<reference evidence="1 2" key="1">
    <citation type="journal article" date="2014" name="Am. J. Bot.">
        <title>Genome assembly and annotation for red clover (Trifolium pratense; Fabaceae).</title>
        <authorList>
            <person name="Istvanek J."/>
            <person name="Jaros M."/>
            <person name="Krenek A."/>
            <person name="Repkova J."/>
        </authorList>
    </citation>
    <scope>NUCLEOTIDE SEQUENCE [LARGE SCALE GENOMIC DNA]</scope>
    <source>
        <strain evidence="2">cv. Tatra</strain>
        <tissue evidence="1">Young leaves</tissue>
    </source>
</reference>
<dbReference type="EMBL" id="ASHM01148693">
    <property type="protein sequence ID" value="PNX62556.1"/>
    <property type="molecule type" value="Genomic_DNA"/>
</dbReference>
<dbReference type="Proteomes" id="UP000236291">
    <property type="component" value="Unassembled WGS sequence"/>
</dbReference>
<feature type="non-terminal residue" evidence="1">
    <location>
        <position position="68"/>
    </location>
</feature>
<gene>
    <name evidence="1" type="ORF">L195_g061201</name>
</gene>